<gene>
    <name evidence="3" type="ORF">G3O08_08860</name>
</gene>
<evidence type="ECO:0000313" key="4">
    <source>
        <dbReference type="Proteomes" id="UP000486602"/>
    </source>
</evidence>
<dbReference type="InterPro" id="IPR036761">
    <property type="entry name" value="TTHA0802/YceI-like_sf"/>
</dbReference>
<dbReference type="AlphaFoldDB" id="A0A7K3WPM7"/>
<organism evidence="3 4">
    <name type="scientific">Cryomorpha ignava</name>
    <dbReference type="NCBI Taxonomy" id="101383"/>
    <lineage>
        <taxon>Bacteria</taxon>
        <taxon>Pseudomonadati</taxon>
        <taxon>Bacteroidota</taxon>
        <taxon>Flavobacteriia</taxon>
        <taxon>Flavobacteriales</taxon>
        <taxon>Cryomorphaceae</taxon>
        <taxon>Cryomorpha</taxon>
    </lineage>
</organism>
<dbReference type="PANTHER" id="PTHR34406:SF1">
    <property type="entry name" value="PROTEIN YCEI"/>
    <property type="match status" value="1"/>
</dbReference>
<keyword evidence="4" id="KW-1185">Reference proteome</keyword>
<reference evidence="3 4" key="1">
    <citation type="submission" date="2020-02" db="EMBL/GenBank/DDBJ databases">
        <title>Out from the shadows clarifying the taxonomy of the family Cryomorphaceae and related taxa by utilizing the GTDB taxonomic framework.</title>
        <authorList>
            <person name="Bowman J.P."/>
        </authorList>
    </citation>
    <scope>NUCLEOTIDE SEQUENCE [LARGE SCALE GENOMIC DNA]</scope>
    <source>
        <strain evidence="3 4">QSSC 1-22</strain>
    </source>
</reference>
<evidence type="ECO:0000259" key="2">
    <source>
        <dbReference type="SMART" id="SM00867"/>
    </source>
</evidence>
<proteinExistence type="predicted"/>
<dbReference type="Proteomes" id="UP000486602">
    <property type="component" value="Unassembled WGS sequence"/>
</dbReference>
<keyword evidence="1" id="KW-0732">Signal</keyword>
<name>A0A7K3WPM7_9FLAO</name>
<sequence>MKTILTTITAALIAVSTFAGNGDTEKTTHTVNTEKSTIFWTGKKVTGMHTGTLMLKDGTVTVKDGIPVEAMMTMNMTTIEVTDIQDAEMNGKLKGHLHSPDFFSTEENPEGVFKSTSFTPIEGAKDRMPNYTVKGMLTLKGITHEVEFPAFVAVRDNGIVANGKITIDRSKWDIKYGSSSFFEGLGDKVIYDDIDMNFVLSTK</sequence>
<evidence type="ECO:0000313" key="3">
    <source>
        <dbReference type="EMBL" id="NEN23610.1"/>
    </source>
</evidence>
<protein>
    <submittedName>
        <fullName evidence="3">YceI family protein</fullName>
    </submittedName>
</protein>
<feature type="chain" id="PRO_5029488361" evidence="1">
    <location>
        <begin position="20"/>
        <end position="203"/>
    </location>
</feature>
<comment type="caution">
    <text evidence="3">The sequence shown here is derived from an EMBL/GenBank/DDBJ whole genome shotgun (WGS) entry which is preliminary data.</text>
</comment>
<feature type="signal peptide" evidence="1">
    <location>
        <begin position="1"/>
        <end position="19"/>
    </location>
</feature>
<feature type="domain" description="Lipid/polyisoprenoid-binding YceI-like" evidence="2">
    <location>
        <begin position="28"/>
        <end position="203"/>
    </location>
</feature>
<evidence type="ECO:0000256" key="1">
    <source>
        <dbReference type="SAM" id="SignalP"/>
    </source>
</evidence>
<dbReference type="SMART" id="SM00867">
    <property type="entry name" value="YceI"/>
    <property type="match status" value="1"/>
</dbReference>
<dbReference type="Pfam" id="PF04264">
    <property type="entry name" value="YceI"/>
    <property type="match status" value="1"/>
</dbReference>
<dbReference type="InterPro" id="IPR007372">
    <property type="entry name" value="Lipid/polyisoprenoid-bd_YceI"/>
</dbReference>
<accession>A0A7K3WPM7</accession>
<dbReference type="PANTHER" id="PTHR34406">
    <property type="entry name" value="PROTEIN YCEI"/>
    <property type="match status" value="1"/>
</dbReference>
<dbReference type="RefSeq" id="WP_163285006.1">
    <property type="nucleotide sequence ID" value="NZ_JAAGVY010000013.1"/>
</dbReference>
<dbReference type="SUPFAM" id="SSF101874">
    <property type="entry name" value="YceI-like"/>
    <property type="match status" value="1"/>
</dbReference>
<dbReference type="EMBL" id="JAAGVY010000013">
    <property type="protein sequence ID" value="NEN23610.1"/>
    <property type="molecule type" value="Genomic_DNA"/>
</dbReference>
<dbReference type="Gene3D" id="2.40.128.110">
    <property type="entry name" value="Lipid/polyisoprenoid-binding, YceI-like"/>
    <property type="match status" value="1"/>
</dbReference>